<proteinExistence type="predicted"/>
<evidence type="ECO:0000259" key="1">
    <source>
        <dbReference type="Pfam" id="PF13640"/>
    </source>
</evidence>
<evidence type="ECO:0000313" key="3">
    <source>
        <dbReference type="Proteomes" id="UP000838412"/>
    </source>
</evidence>
<organism evidence="2 3">
    <name type="scientific">Branchiostoma lanceolatum</name>
    <name type="common">Common lancelet</name>
    <name type="synonym">Amphioxus lanceolatum</name>
    <dbReference type="NCBI Taxonomy" id="7740"/>
    <lineage>
        <taxon>Eukaryota</taxon>
        <taxon>Metazoa</taxon>
        <taxon>Chordata</taxon>
        <taxon>Cephalochordata</taxon>
        <taxon>Leptocardii</taxon>
        <taxon>Amphioxiformes</taxon>
        <taxon>Branchiostomatidae</taxon>
        <taxon>Branchiostoma</taxon>
    </lineage>
</organism>
<sequence>MNFLFSLKATVQPKCGRLVAFSSGPENPHGVQAVLQGRRCVLAMWFTLDKQHDELPRYDARKLVDSIRESEGYQSKENPKKEL</sequence>
<dbReference type="PANTHER" id="PTHR14049">
    <property type="entry name" value="LEPRECAN 1"/>
    <property type="match status" value="1"/>
</dbReference>
<dbReference type="Gene3D" id="2.60.120.620">
    <property type="entry name" value="q2cbj1_9rhob like domain"/>
    <property type="match status" value="1"/>
</dbReference>
<gene>
    <name evidence="2" type="primary">P3H2</name>
    <name evidence="2" type="ORF">BLAG_LOCUS4010</name>
</gene>
<dbReference type="PANTHER" id="PTHR14049:SF9">
    <property type="entry name" value="PROCOLLAGEN-PROLINE 3-DIOXYGENASE"/>
    <property type="match status" value="1"/>
</dbReference>
<protein>
    <submittedName>
        <fullName evidence="2">P3H2 protein</fullName>
    </submittedName>
</protein>
<feature type="domain" description="Prolyl 4-hydroxylase alpha subunit Fe(2+) 2OG dioxygenase" evidence="1">
    <location>
        <begin position="8"/>
        <end position="46"/>
    </location>
</feature>
<dbReference type="Proteomes" id="UP000838412">
    <property type="component" value="Chromosome 11"/>
</dbReference>
<dbReference type="Pfam" id="PF13640">
    <property type="entry name" value="2OG-FeII_Oxy_3"/>
    <property type="match status" value="1"/>
</dbReference>
<name>A0A8J9W4N7_BRALA</name>
<evidence type="ECO:0000313" key="2">
    <source>
        <dbReference type="EMBL" id="CAH1239843.1"/>
    </source>
</evidence>
<dbReference type="EMBL" id="OV696696">
    <property type="protein sequence ID" value="CAH1239843.1"/>
    <property type="molecule type" value="Genomic_DNA"/>
</dbReference>
<dbReference type="AlphaFoldDB" id="A0A8J9W4N7"/>
<accession>A0A8J9W4N7</accession>
<reference evidence="2" key="1">
    <citation type="submission" date="2022-01" db="EMBL/GenBank/DDBJ databases">
        <authorList>
            <person name="Braso-Vives M."/>
        </authorList>
    </citation>
    <scope>NUCLEOTIDE SEQUENCE</scope>
</reference>
<dbReference type="OrthoDB" id="8517835at2759"/>
<dbReference type="InterPro" id="IPR039575">
    <property type="entry name" value="P3H"/>
</dbReference>
<dbReference type="GO" id="GO:0032963">
    <property type="term" value="P:collagen metabolic process"/>
    <property type="evidence" value="ECO:0007669"/>
    <property type="project" value="InterPro"/>
</dbReference>
<keyword evidence="3" id="KW-1185">Reference proteome</keyword>
<dbReference type="InterPro" id="IPR044862">
    <property type="entry name" value="Pro_4_hyd_alph_FE2OG_OXY"/>
</dbReference>